<evidence type="ECO:0000256" key="4">
    <source>
        <dbReference type="ARBA" id="ARBA00022815"/>
    </source>
</evidence>
<comment type="caution">
    <text evidence="6">The sequence shown here is derived from an EMBL/GenBank/DDBJ whole genome shotgun (WGS) entry which is preliminary data.</text>
</comment>
<keyword evidence="3" id="KW-0964">Secreted</keyword>
<keyword evidence="4" id="KW-0027">Amidation</keyword>
<dbReference type="AlphaFoldDB" id="A0AAU9TLB8"/>
<accession>A0AAU9TLB8</accession>
<evidence type="ECO:0000256" key="2">
    <source>
        <dbReference type="ARBA" id="ARBA00007714"/>
    </source>
</evidence>
<evidence type="ECO:0000313" key="6">
    <source>
        <dbReference type="EMBL" id="CAH2087910.1"/>
    </source>
</evidence>
<keyword evidence="5" id="KW-0527">Neuropeptide</keyword>
<dbReference type="EMBL" id="CAKOGL010000007">
    <property type="protein sequence ID" value="CAH2087910.1"/>
    <property type="molecule type" value="Genomic_DNA"/>
</dbReference>
<dbReference type="Proteomes" id="UP001153954">
    <property type="component" value="Unassembled WGS sequence"/>
</dbReference>
<evidence type="ECO:0000256" key="1">
    <source>
        <dbReference type="ARBA" id="ARBA00004613"/>
    </source>
</evidence>
<proteinExistence type="inferred from homology"/>
<dbReference type="GO" id="GO:0007218">
    <property type="term" value="P:neuropeptide signaling pathway"/>
    <property type="evidence" value="ECO:0007669"/>
    <property type="project" value="UniProtKB-KW"/>
</dbReference>
<comment type="subcellular location">
    <subcellularLocation>
        <location evidence="1">Secreted</location>
    </subcellularLocation>
</comment>
<keyword evidence="7" id="KW-1185">Reference proteome</keyword>
<protein>
    <submittedName>
        <fullName evidence="6">Uncharacterized protein</fullName>
    </submittedName>
</protein>
<dbReference type="InterPro" id="IPR001484">
    <property type="entry name" value="Pyrokinin_CS"/>
</dbReference>
<comment type="similarity">
    <text evidence="2">Belongs to the pyrokinin family.</text>
</comment>
<dbReference type="PROSITE" id="PS00539">
    <property type="entry name" value="PYROKININ"/>
    <property type="match status" value="1"/>
</dbReference>
<evidence type="ECO:0000313" key="7">
    <source>
        <dbReference type="Proteomes" id="UP001153954"/>
    </source>
</evidence>
<dbReference type="GO" id="GO:0005576">
    <property type="term" value="C:extracellular region"/>
    <property type="evidence" value="ECO:0007669"/>
    <property type="project" value="UniProtKB-SubCell"/>
</dbReference>
<sequence>MQPICVTNDTTKSLHHDGVLHLYPFPRIGRASERTWQVPVNDNRDQRHVKRQLYAFPRVGRSEPSQFDFQLSPQLENMLFERHNAFVKRESELSEQPGMWFGPRLGRAYKKEIDDLPLNDSEESEVLEDIEFNREKRDTKQT</sequence>
<name>A0AAU9TLB8_EUPED</name>
<evidence type="ECO:0000256" key="3">
    <source>
        <dbReference type="ARBA" id="ARBA00022525"/>
    </source>
</evidence>
<dbReference type="GO" id="GO:0005184">
    <property type="term" value="F:neuropeptide hormone activity"/>
    <property type="evidence" value="ECO:0007669"/>
    <property type="project" value="InterPro"/>
</dbReference>
<reference evidence="6" key="1">
    <citation type="submission" date="2022-03" db="EMBL/GenBank/DDBJ databases">
        <authorList>
            <person name="Tunstrom K."/>
        </authorList>
    </citation>
    <scope>NUCLEOTIDE SEQUENCE</scope>
</reference>
<organism evidence="6 7">
    <name type="scientific">Euphydryas editha</name>
    <name type="common">Edith's checkerspot</name>
    <dbReference type="NCBI Taxonomy" id="104508"/>
    <lineage>
        <taxon>Eukaryota</taxon>
        <taxon>Metazoa</taxon>
        <taxon>Ecdysozoa</taxon>
        <taxon>Arthropoda</taxon>
        <taxon>Hexapoda</taxon>
        <taxon>Insecta</taxon>
        <taxon>Pterygota</taxon>
        <taxon>Neoptera</taxon>
        <taxon>Endopterygota</taxon>
        <taxon>Lepidoptera</taxon>
        <taxon>Glossata</taxon>
        <taxon>Ditrysia</taxon>
        <taxon>Papilionoidea</taxon>
        <taxon>Nymphalidae</taxon>
        <taxon>Nymphalinae</taxon>
        <taxon>Euphydryas</taxon>
    </lineage>
</organism>
<evidence type="ECO:0000256" key="5">
    <source>
        <dbReference type="ARBA" id="ARBA00023320"/>
    </source>
</evidence>
<gene>
    <name evidence="6" type="ORF">EEDITHA_LOCUS4118</name>
</gene>